<dbReference type="KEGG" id="psin:CAK95_14040"/>
<reference evidence="1 2" key="1">
    <citation type="submission" date="2017-05" db="EMBL/GenBank/DDBJ databases">
        <title>Full genome sequence of Pseudorhodoplanes sinuspersici.</title>
        <authorList>
            <person name="Dastgheib S.M.M."/>
            <person name="Shavandi M."/>
            <person name="Tirandaz H."/>
        </authorList>
    </citation>
    <scope>NUCLEOTIDE SEQUENCE [LARGE SCALE GENOMIC DNA]</scope>
    <source>
        <strain evidence="1 2">RIPI110</strain>
    </source>
</reference>
<protein>
    <submittedName>
        <fullName evidence="1">Uncharacterized protein</fullName>
    </submittedName>
</protein>
<dbReference type="EMBL" id="CP021112">
    <property type="protein sequence ID" value="ARQ00079.1"/>
    <property type="molecule type" value="Genomic_DNA"/>
</dbReference>
<accession>A0A1W6ZRN5</accession>
<keyword evidence="2" id="KW-1185">Reference proteome</keyword>
<dbReference type="AlphaFoldDB" id="A0A1W6ZRN5"/>
<dbReference type="Proteomes" id="UP000194137">
    <property type="component" value="Chromosome"/>
</dbReference>
<dbReference type="STRING" id="1235591.CAK95_14040"/>
<evidence type="ECO:0000313" key="1">
    <source>
        <dbReference type="EMBL" id="ARQ00079.1"/>
    </source>
</evidence>
<sequence length="150" mass="15711">MIGNHMRAIALTVACITTSISTAPSARAASFDGNWSVVAQTPDHCGTTRWMVSIVGGQVFHPYVVFVGGWPATLNGRVSPSGRITIQAVAGPRVATGTGRMARNRGQGRWAGQGPSGTCAGVWTATRLAQPVAPPFYYTGFNVPPGSVRR</sequence>
<dbReference type="RefSeq" id="WP_086088477.1">
    <property type="nucleotide sequence ID" value="NZ_CP021112.1"/>
</dbReference>
<organism evidence="1 2">
    <name type="scientific">Pseudorhodoplanes sinuspersici</name>
    <dbReference type="NCBI Taxonomy" id="1235591"/>
    <lineage>
        <taxon>Bacteria</taxon>
        <taxon>Pseudomonadati</taxon>
        <taxon>Pseudomonadota</taxon>
        <taxon>Alphaproteobacteria</taxon>
        <taxon>Hyphomicrobiales</taxon>
        <taxon>Pseudorhodoplanes</taxon>
    </lineage>
</organism>
<proteinExistence type="predicted"/>
<name>A0A1W6ZRN5_9HYPH</name>
<gene>
    <name evidence="1" type="ORF">CAK95_14040</name>
</gene>
<dbReference type="OrthoDB" id="7933613at2"/>
<evidence type="ECO:0000313" key="2">
    <source>
        <dbReference type="Proteomes" id="UP000194137"/>
    </source>
</evidence>